<feature type="region of interest" description="Disordered" evidence="1">
    <location>
        <begin position="1"/>
        <end position="32"/>
    </location>
</feature>
<name>A0A7W7TWP6_9ACTN</name>
<keyword evidence="3" id="KW-1185">Reference proteome</keyword>
<organism evidence="2 3">
    <name type="scientific">Streptomyces nymphaeiformis</name>
    <dbReference type="NCBI Taxonomy" id="2663842"/>
    <lineage>
        <taxon>Bacteria</taxon>
        <taxon>Bacillati</taxon>
        <taxon>Actinomycetota</taxon>
        <taxon>Actinomycetes</taxon>
        <taxon>Kitasatosporales</taxon>
        <taxon>Streptomycetaceae</taxon>
        <taxon>Streptomyces</taxon>
    </lineage>
</organism>
<reference evidence="2 3" key="1">
    <citation type="submission" date="2020-08" db="EMBL/GenBank/DDBJ databases">
        <title>Genomic Encyclopedia of Type Strains, Phase III (KMG-III): the genomes of soil and plant-associated and newly described type strains.</title>
        <authorList>
            <person name="Whitman W."/>
        </authorList>
    </citation>
    <scope>NUCLEOTIDE SEQUENCE [LARGE SCALE GENOMIC DNA]</scope>
    <source>
        <strain evidence="2 3">SFB5A</strain>
    </source>
</reference>
<evidence type="ECO:0000313" key="2">
    <source>
        <dbReference type="EMBL" id="MBB4980751.1"/>
    </source>
</evidence>
<dbReference type="EMBL" id="JACHJY010000002">
    <property type="protein sequence ID" value="MBB4980751.1"/>
    <property type="molecule type" value="Genomic_DNA"/>
</dbReference>
<gene>
    <name evidence="2" type="ORF">GGE06_001659</name>
</gene>
<evidence type="ECO:0000256" key="1">
    <source>
        <dbReference type="SAM" id="MobiDB-lite"/>
    </source>
</evidence>
<dbReference type="AlphaFoldDB" id="A0A7W7TWP6"/>
<accession>A0A7W7TWP6</accession>
<comment type="caution">
    <text evidence="2">The sequence shown here is derived from an EMBL/GenBank/DDBJ whole genome shotgun (WGS) entry which is preliminary data.</text>
</comment>
<dbReference type="Proteomes" id="UP000582643">
    <property type="component" value="Unassembled WGS sequence"/>
</dbReference>
<protein>
    <submittedName>
        <fullName evidence="2">Uncharacterized protein</fullName>
    </submittedName>
</protein>
<sequence>MEFVLPSDGPAAETGGDPAALWESETAPGPGA</sequence>
<proteinExistence type="predicted"/>
<evidence type="ECO:0000313" key="3">
    <source>
        <dbReference type="Proteomes" id="UP000582643"/>
    </source>
</evidence>